<dbReference type="SMART" id="SM00710">
    <property type="entry name" value="PbH1"/>
    <property type="match status" value="6"/>
</dbReference>
<feature type="chain" id="PRO_5031127367" description="Right handed beta helix domain-containing protein" evidence="1">
    <location>
        <begin position="26"/>
        <end position="506"/>
    </location>
</feature>
<evidence type="ECO:0000256" key="1">
    <source>
        <dbReference type="SAM" id="SignalP"/>
    </source>
</evidence>
<sequence>MARSALALTAAVVLVELSSVVAATAAGAQVAGAQMSRTDVADDQWAVCDRITTDHPTPPAGAVVVEPVDGGVQGATAEHPAGTTFWLAPGTHTLGEDEFGQVMPKDGNVYLGARDAILDGRDRNRYAFTGDADDVVLRNLTVVNFVAPRDEGVVNHDSGDGWVIEHNTIQNNGGAALMAGVGQVVRGNCLRDNGQYGINAYKPGGLASLVVEGNEITGNNTDDWESQTPGCGCTGGAKFWAVDGADIRDNWVHDNRGAGLWADTNNNDFLVERNLFENNDAEAFFYETSYNAVIRDNVFRGNTIVQGRAFAGRGDDFPVGTVYVSESGGDPRVPARTDRLEIQHNTFEHNWSGITLWENADRFCNSPANTSTGHCTKLVAEPGQCTQPAIAQKPLLDDCRWKTQRVDIHDNRFTFDPAALNCDTLCGRMAVLSNWGTYPEWSPYMGQAVQQAITFEQENTWRDNVYVGPWTFTPYDRSRVLQPPEWQGDPYQQDVCSAFTLLPTTC</sequence>
<feature type="domain" description="Right handed beta helix" evidence="2">
    <location>
        <begin position="156"/>
        <end position="304"/>
    </location>
</feature>
<keyword evidence="1" id="KW-0732">Signal</keyword>
<dbReference type="Gene3D" id="2.160.20.10">
    <property type="entry name" value="Single-stranded right-handed beta-helix, Pectin lyase-like"/>
    <property type="match status" value="1"/>
</dbReference>
<dbReference type="AlphaFoldDB" id="A0A7W7Q6I5"/>
<dbReference type="InterPro" id="IPR006626">
    <property type="entry name" value="PbH1"/>
</dbReference>
<proteinExistence type="predicted"/>
<name>A0A7W7Q6I5_9PSEU</name>
<dbReference type="InterPro" id="IPR012334">
    <property type="entry name" value="Pectin_lyas_fold"/>
</dbReference>
<gene>
    <name evidence="3" type="ORF">FHR82_003813</name>
</gene>
<organism evidence="3 4">
    <name type="scientific">Actinophytocola algeriensis</name>
    <dbReference type="NCBI Taxonomy" id="1768010"/>
    <lineage>
        <taxon>Bacteria</taxon>
        <taxon>Bacillati</taxon>
        <taxon>Actinomycetota</taxon>
        <taxon>Actinomycetes</taxon>
        <taxon>Pseudonocardiales</taxon>
        <taxon>Pseudonocardiaceae</taxon>
    </lineage>
</organism>
<keyword evidence="4" id="KW-1185">Reference proteome</keyword>
<comment type="caution">
    <text evidence="3">The sequence shown here is derived from an EMBL/GenBank/DDBJ whole genome shotgun (WGS) entry which is preliminary data.</text>
</comment>
<dbReference type="InterPro" id="IPR011050">
    <property type="entry name" value="Pectin_lyase_fold/virulence"/>
</dbReference>
<dbReference type="Proteomes" id="UP000520767">
    <property type="component" value="Unassembled WGS sequence"/>
</dbReference>
<feature type="signal peptide" evidence="1">
    <location>
        <begin position="1"/>
        <end position="25"/>
    </location>
</feature>
<dbReference type="EMBL" id="JACHJQ010000004">
    <property type="protein sequence ID" value="MBB4907571.1"/>
    <property type="molecule type" value="Genomic_DNA"/>
</dbReference>
<dbReference type="Pfam" id="PF13229">
    <property type="entry name" value="Beta_helix"/>
    <property type="match status" value="1"/>
</dbReference>
<dbReference type="InterPro" id="IPR039448">
    <property type="entry name" value="Beta_helix"/>
</dbReference>
<reference evidence="3 4" key="1">
    <citation type="submission" date="2020-08" db="EMBL/GenBank/DDBJ databases">
        <title>Genomic Encyclopedia of Type Strains, Phase III (KMG-III): the genomes of soil and plant-associated and newly described type strains.</title>
        <authorList>
            <person name="Whitman W."/>
        </authorList>
    </citation>
    <scope>NUCLEOTIDE SEQUENCE [LARGE SCALE GENOMIC DNA]</scope>
    <source>
        <strain evidence="3 4">CECT 8960</strain>
    </source>
</reference>
<evidence type="ECO:0000313" key="3">
    <source>
        <dbReference type="EMBL" id="MBB4907571.1"/>
    </source>
</evidence>
<evidence type="ECO:0000313" key="4">
    <source>
        <dbReference type="Proteomes" id="UP000520767"/>
    </source>
</evidence>
<dbReference type="SUPFAM" id="SSF51126">
    <property type="entry name" value="Pectin lyase-like"/>
    <property type="match status" value="1"/>
</dbReference>
<protein>
    <recommendedName>
        <fullName evidence="2">Right handed beta helix domain-containing protein</fullName>
    </recommendedName>
</protein>
<evidence type="ECO:0000259" key="2">
    <source>
        <dbReference type="Pfam" id="PF13229"/>
    </source>
</evidence>
<dbReference type="RefSeq" id="WP_184811751.1">
    <property type="nucleotide sequence ID" value="NZ_JACHJQ010000004.1"/>
</dbReference>
<accession>A0A7W7Q6I5</accession>